<proteinExistence type="inferred from homology"/>
<dbReference type="InterPro" id="IPR015424">
    <property type="entry name" value="PyrdxlP-dep_Trfase"/>
</dbReference>
<dbReference type="Proteomes" id="UP001519287">
    <property type="component" value="Unassembled WGS sequence"/>
</dbReference>
<dbReference type="PANTHER" id="PTHR48097">
    <property type="entry name" value="L-THREONINE ALDOLASE-RELATED"/>
    <property type="match status" value="1"/>
</dbReference>
<comment type="cofactor">
    <cofactor evidence="1">
        <name>pyridoxal 5'-phosphate</name>
        <dbReference type="ChEBI" id="CHEBI:597326"/>
    </cofactor>
</comment>
<organism evidence="5 6">
    <name type="scientific">Paenibacillus eucommiae</name>
    <dbReference type="NCBI Taxonomy" id="1355755"/>
    <lineage>
        <taxon>Bacteria</taxon>
        <taxon>Bacillati</taxon>
        <taxon>Bacillota</taxon>
        <taxon>Bacilli</taxon>
        <taxon>Bacillales</taxon>
        <taxon>Paenibacillaceae</taxon>
        <taxon>Paenibacillus</taxon>
    </lineage>
</organism>
<sequence>MAKENDLRLIDLSTDARTLPTDEMWEAMRRAELGWVSRGEDASVNALLARIQELTGKEAAILLPSCTMANLIALMTHASRGDQVILEESSHIAWSEGWGICSIAGLLPKGVQGAKEKGGRIEADDLILALEEEKFSHRPKSALLCLENTNNAYGGTVLTPAYTSDICGVARERGLAIHLDGARIFNAAAALKQPVKSLVEPVDSVAINLNKGLSAPEGALLCGSQAFVQRARVIAKALGGDSMHKAGIIAAAGVIALNNMMEQLSEDHRRARSFAEAIQGIPGVEVDMSSVQTNIVMADISASGLDGRAVLQQLEKRNVAGYLNRAQLIRFVFHRHINDEDVARAAAALAEVIGFKGKGTGC</sequence>
<evidence type="ECO:0000256" key="3">
    <source>
        <dbReference type="ARBA" id="ARBA00022898"/>
    </source>
</evidence>
<keyword evidence="5" id="KW-0456">Lyase</keyword>
<reference evidence="5 6" key="1">
    <citation type="submission" date="2021-03" db="EMBL/GenBank/DDBJ databases">
        <title>Genomic Encyclopedia of Type Strains, Phase IV (KMG-IV): sequencing the most valuable type-strain genomes for metagenomic binning, comparative biology and taxonomic classification.</title>
        <authorList>
            <person name="Goeker M."/>
        </authorList>
    </citation>
    <scope>NUCLEOTIDE SEQUENCE [LARGE SCALE GENOMIC DNA]</scope>
    <source>
        <strain evidence="5 6">DSM 26048</strain>
    </source>
</reference>
<dbReference type="Gene3D" id="3.90.1150.10">
    <property type="entry name" value="Aspartate Aminotransferase, domain 1"/>
    <property type="match status" value="1"/>
</dbReference>
<dbReference type="RefSeq" id="WP_209976927.1">
    <property type="nucleotide sequence ID" value="NZ_JAGGLB010000031.1"/>
</dbReference>
<comment type="caution">
    <text evidence="5">The sequence shown here is derived from an EMBL/GenBank/DDBJ whole genome shotgun (WGS) entry which is preliminary data.</text>
</comment>
<name>A0ABS4J5I6_9BACL</name>
<dbReference type="NCBIfam" id="NF041359">
    <property type="entry name" value="GntG_guanitoxin"/>
    <property type="match status" value="1"/>
</dbReference>
<evidence type="ECO:0000313" key="6">
    <source>
        <dbReference type="Proteomes" id="UP001519287"/>
    </source>
</evidence>
<evidence type="ECO:0000259" key="4">
    <source>
        <dbReference type="Pfam" id="PF01212"/>
    </source>
</evidence>
<dbReference type="Pfam" id="PF01212">
    <property type="entry name" value="Beta_elim_lyase"/>
    <property type="match status" value="1"/>
</dbReference>
<dbReference type="EC" id="4.1.2.5" evidence="5"/>
<dbReference type="InterPro" id="IPR001597">
    <property type="entry name" value="ArAA_b-elim_lyase/Thr_aldolase"/>
</dbReference>
<protein>
    <submittedName>
        <fullName evidence="5">Threonine aldolase</fullName>
        <ecNumber evidence="5">4.1.2.5</ecNumber>
    </submittedName>
</protein>
<dbReference type="InterPro" id="IPR015422">
    <property type="entry name" value="PyrdxlP-dep_Trfase_small"/>
</dbReference>
<comment type="similarity">
    <text evidence="2">Belongs to the threonine aldolase family.</text>
</comment>
<dbReference type="PIRSF" id="PIRSF017617">
    <property type="entry name" value="Thr_aldolase"/>
    <property type="match status" value="1"/>
</dbReference>
<feature type="domain" description="Aromatic amino acid beta-eliminating lyase/threonine aldolase" evidence="4">
    <location>
        <begin position="11"/>
        <end position="299"/>
    </location>
</feature>
<dbReference type="EMBL" id="JAGGLB010000031">
    <property type="protein sequence ID" value="MBP1995104.1"/>
    <property type="molecule type" value="Genomic_DNA"/>
</dbReference>
<keyword evidence="3" id="KW-0663">Pyridoxal phosphate</keyword>
<accession>A0ABS4J5I6</accession>
<evidence type="ECO:0000313" key="5">
    <source>
        <dbReference type="EMBL" id="MBP1995104.1"/>
    </source>
</evidence>
<dbReference type="InterPro" id="IPR015421">
    <property type="entry name" value="PyrdxlP-dep_Trfase_major"/>
</dbReference>
<gene>
    <name evidence="5" type="ORF">J2Z66_006746</name>
</gene>
<dbReference type="Gene3D" id="3.40.640.10">
    <property type="entry name" value="Type I PLP-dependent aspartate aminotransferase-like (Major domain)"/>
    <property type="match status" value="1"/>
</dbReference>
<dbReference type="GO" id="GO:0004793">
    <property type="term" value="F:threonine aldolase activity"/>
    <property type="evidence" value="ECO:0007669"/>
    <property type="project" value="UniProtKB-EC"/>
</dbReference>
<keyword evidence="6" id="KW-1185">Reference proteome</keyword>
<dbReference type="PANTHER" id="PTHR48097:SF9">
    <property type="entry name" value="L-THREONINE ALDOLASE"/>
    <property type="match status" value="1"/>
</dbReference>
<dbReference type="SUPFAM" id="SSF53383">
    <property type="entry name" value="PLP-dependent transferases"/>
    <property type="match status" value="1"/>
</dbReference>
<evidence type="ECO:0000256" key="2">
    <source>
        <dbReference type="ARBA" id="ARBA00006966"/>
    </source>
</evidence>
<dbReference type="InterPro" id="IPR023603">
    <property type="entry name" value="Low_specificity_L-TA-like"/>
</dbReference>
<evidence type="ECO:0000256" key="1">
    <source>
        <dbReference type="ARBA" id="ARBA00001933"/>
    </source>
</evidence>